<dbReference type="AlphaFoldDB" id="A0A382RPG6"/>
<dbReference type="InterPro" id="IPR027417">
    <property type="entry name" value="P-loop_NTPase"/>
</dbReference>
<protein>
    <submittedName>
        <fullName evidence="1">Uncharacterized protein</fullName>
    </submittedName>
</protein>
<organism evidence="1">
    <name type="scientific">marine metagenome</name>
    <dbReference type="NCBI Taxonomy" id="408172"/>
    <lineage>
        <taxon>unclassified sequences</taxon>
        <taxon>metagenomes</taxon>
        <taxon>ecological metagenomes</taxon>
    </lineage>
</organism>
<feature type="non-terminal residue" evidence="1">
    <location>
        <position position="319"/>
    </location>
</feature>
<dbReference type="Gene3D" id="3.30.420.240">
    <property type="match status" value="1"/>
</dbReference>
<dbReference type="Pfam" id="PF03237">
    <property type="entry name" value="Terminase_6N"/>
    <property type="match status" value="1"/>
</dbReference>
<dbReference type="EMBL" id="UINC01122605">
    <property type="protein sequence ID" value="SVC98521.1"/>
    <property type="molecule type" value="Genomic_DNA"/>
</dbReference>
<dbReference type="SUPFAM" id="SSF52540">
    <property type="entry name" value="P-loop containing nucleoside triphosphate hydrolases"/>
    <property type="match status" value="1"/>
</dbReference>
<dbReference type="Gene3D" id="3.40.50.300">
    <property type="entry name" value="P-loop containing nucleotide triphosphate hydrolases"/>
    <property type="match status" value="1"/>
</dbReference>
<name>A0A382RPG6_9ZZZZ</name>
<gene>
    <name evidence="1" type="ORF">METZ01_LOCUS351375</name>
</gene>
<accession>A0A382RPG6</accession>
<reference evidence="1" key="1">
    <citation type="submission" date="2018-05" db="EMBL/GenBank/DDBJ databases">
        <authorList>
            <person name="Lanie J.A."/>
            <person name="Ng W.-L."/>
            <person name="Kazmierczak K.M."/>
            <person name="Andrzejewski T.M."/>
            <person name="Davidsen T.M."/>
            <person name="Wayne K.J."/>
            <person name="Tettelin H."/>
            <person name="Glass J.I."/>
            <person name="Rusch D."/>
            <person name="Podicherti R."/>
            <person name="Tsui H.-C.T."/>
            <person name="Winkler M.E."/>
        </authorList>
    </citation>
    <scope>NUCLEOTIDE SEQUENCE</scope>
</reference>
<sequence length="319" mass="36655">PHQSEKYTTDQIEEITKCIQDPVYFIGEYCSIQHPVNGRVKFDLFDYQKRLIETYNDYRYAIALLPRQTGKSTAAAAYLLWYAMYKPDSVILIAAHKYAGAQEIMQRLRFIYETLPNFVRSGCTSYNRGSIEFENGSRIVSQATTETTGRGMSLTLIYLDEFAYVQPRMAEEFWTALSPTLSTGGKCIITSTPNQDDDQFARIWKDSANTVDEFGNENEVGKNGFKSFTAHWSEHPDRDQKWADEERSKIGEEKFRREHLCEFITADETLINPLKLTLLETKQPIRKQGQIRWYKPIEKNKIYLVGLDPSLGTGGDNSA</sequence>
<feature type="non-terminal residue" evidence="1">
    <location>
        <position position="1"/>
    </location>
</feature>
<proteinExistence type="predicted"/>
<evidence type="ECO:0000313" key="1">
    <source>
        <dbReference type="EMBL" id="SVC98521.1"/>
    </source>
</evidence>